<keyword evidence="2" id="KW-1185">Reference proteome</keyword>
<feature type="non-terminal residue" evidence="1">
    <location>
        <position position="40"/>
    </location>
</feature>
<evidence type="ECO:0000313" key="1">
    <source>
        <dbReference type="EMBL" id="PYE54038.1"/>
    </source>
</evidence>
<dbReference type="Proteomes" id="UP000247584">
    <property type="component" value="Unassembled WGS sequence"/>
</dbReference>
<dbReference type="EMBL" id="QJSY01000052">
    <property type="protein sequence ID" value="PYE54038.1"/>
    <property type="molecule type" value="Genomic_DNA"/>
</dbReference>
<reference evidence="1 2" key="1">
    <citation type="submission" date="2018-06" db="EMBL/GenBank/DDBJ databases">
        <title>Genomic Encyclopedia of Type Strains, Phase III (KMG-III): the genomes of soil and plant-associated and newly described type strains.</title>
        <authorList>
            <person name="Whitman W."/>
        </authorList>
    </citation>
    <scope>NUCLEOTIDE SEQUENCE [LARGE SCALE GENOMIC DNA]</scope>
    <source>
        <strain evidence="1 2">JC5</strain>
    </source>
</reference>
<gene>
    <name evidence="1" type="ORF">C8J23_15224</name>
</gene>
<protein>
    <submittedName>
        <fullName evidence="1">Uncharacterized protein</fullName>
    </submittedName>
</protein>
<organism evidence="1 2">
    <name type="scientific">Shewanella chilikensis</name>
    <dbReference type="NCBI Taxonomy" id="558541"/>
    <lineage>
        <taxon>Bacteria</taxon>
        <taxon>Pseudomonadati</taxon>
        <taxon>Pseudomonadota</taxon>
        <taxon>Gammaproteobacteria</taxon>
        <taxon>Alteromonadales</taxon>
        <taxon>Shewanellaceae</taxon>
        <taxon>Shewanella</taxon>
    </lineage>
</organism>
<comment type="caution">
    <text evidence="1">The sequence shown here is derived from an EMBL/GenBank/DDBJ whole genome shotgun (WGS) entry which is preliminary data.</text>
</comment>
<sequence length="40" mass="4515">MAWACSGCLICPDSFGHHAKRVKSFNEVNNDIKDQTTNLY</sequence>
<evidence type="ECO:0000313" key="2">
    <source>
        <dbReference type="Proteomes" id="UP000247584"/>
    </source>
</evidence>
<accession>A0ABX5PHZ8</accession>
<name>A0ABX5PHZ8_9GAMM</name>
<proteinExistence type="predicted"/>